<evidence type="ECO:0000313" key="2">
    <source>
        <dbReference type="Proteomes" id="UP000501690"/>
    </source>
</evidence>
<sequence length="85" mass="9435">MTVGRSSFSGDVFLLWCCANSVEVVGLDARMVVTNSAAENERDCDVQIRVEPMPRWWCCSGSRFLQELAVARSVRTFSAMVVNEG</sequence>
<reference evidence="1 2" key="1">
    <citation type="submission" date="2019-04" db="EMBL/GenBank/DDBJ databases">
        <title>An improved genome assembly and genetic linkage map for asparagus bean, Vigna unguiculata ssp. sesquipedialis.</title>
        <authorList>
            <person name="Xia Q."/>
            <person name="Zhang R."/>
            <person name="Dong Y."/>
        </authorList>
    </citation>
    <scope>NUCLEOTIDE SEQUENCE [LARGE SCALE GENOMIC DNA]</scope>
    <source>
        <tissue evidence="1">Leaf</tissue>
    </source>
</reference>
<protein>
    <submittedName>
        <fullName evidence="1">Uncharacterized protein</fullName>
    </submittedName>
</protein>
<proteinExistence type="predicted"/>
<name>A0A4D6LDW4_VIGUN</name>
<accession>A0A4D6LDW4</accession>
<dbReference type="Proteomes" id="UP000501690">
    <property type="component" value="Linkage Group LG3"/>
</dbReference>
<keyword evidence="2" id="KW-1185">Reference proteome</keyword>
<dbReference type="EMBL" id="CP039347">
    <property type="protein sequence ID" value="QCD86802.1"/>
    <property type="molecule type" value="Genomic_DNA"/>
</dbReference>
<gene>
    <name evidence="1" type="ORF">DEO72_LG3g1328</name>
</gene>
<organism evidence="1 2">
    <name type="scientific">Vigna unguiculata</name>
    <name type="common">Cowpea</name>
    <dbReference type="NCBI Taxonomy" id="3917"/>
    <lineage>
        <taxon>Eukaryota</taxon>
        <taxon>Viridiplantae</taxon>
        <taxon>Streptophyta</taxon>
        <taxon>Embryophyta</taxon>
        <taxon>Tracheophyta</taxon>
        <taxon>Spermatophyta</taxon>
        <taxon>Magnoliopsida</taxon>
        <taxon>eudicotyledons</taxon>
        <taxon>Gunneridae</taxon>
        <taxon>Pentapetalae</taxon>
        <taxon>rosids</taxon>
        <taxon>fabids</taxon>
        <taxon>Fabales</taxon>
        <taxon>Fabaceae</taxon>
        <taxon>Papilionoideae</taxon>
        <taxon>50 kb inversion clade</taxon>
        <taxon>NPAAA clade</taxon>
        <taxon>indigoferoid/millettioid clade</taxon>
        <taxon>Phaseoleae</taxon>
        <taxon>Vigna</taxon>
    </lineage>
</organism>
<evidence type="ECO:0000313" key="1">
    <source>
        <dbReference type="EMBL" id="QCD86802.1"/>
    </source>
</evidence>
<dbReference type="AlphaFoldDB" id="A0A4D6LDW4"/>